<dbReference type="EMBL" id="JAXIOK010000017">
    <property type="protein sequence ID" value="KAK4751303.1"/>
    <property type="molecule type" value="Genomic_DNA"/>
</dbReference>
<sequence>MGTVTVARDTVTHVILHTYEGRLRETIYNASCSPTPFVLNKSGSATSAPRGPLPLVFLCGWVVKAANHLPKPDMNLYTIKFPAAGSSATQMTFLRRLITCSNPTAPNQNYHLSQLLRVPYPYTAPNNTSLQH</sequence>
<dbReference type="AlphaFoldDB" id="A0AAN7JQE9"/>
<accession>A0AAN7JQE9</accession>
<reference evidence="1 2" key="1">
    <citation type="journal article" date="2023" name="Hortic Res">
        <title>Pangenome of water caltrop reveals structural variations and asymmetric subgenome divergence after allopolyploidization.</title>
        <authorList>
            <person name="Zhang X."/>
            <person name="Chen Y."/>
            <person name="Wang L."/>
            <person name="Yuan Y."/>
            <person name="Fang M."/>
            <person name="Shi L."/>
            <person name="Lu R."/>
            <person name="Comes H.P."/>
            <person name="Ma Y."/>
            <person name="Chen Y."/>
            <person name="Huang G."/>
            <person name="Zhou Y."/>
            <person name="Zheng Z."/>
            <person name="Qiu Y."/>
        </authorList>
    </citation>
    <scope>NUCLEOTIDE SEQUENCE [LARGE SCALE GENOMIC DNA]</scope>
    <source>
        <tissue evidence="1">Roots</tissue>
    </source>
</reference>
<protein>
    <submittedName>
        <fullName evidence="1">Uncharacterized protein</fullName>
    </submittedName>
</protein>
<dbReference type="Proteomes" id="UP001345219">
    <property type="component" value="Chromosome 4"/>
</dbReference>
<name>A0AAN7JQE9_9MYRT</name>
<evidence type="ECO:0000313" key="2">
    <source>
        <dbReference type="Proteomes" id="UP001345219"/>
    </source>
</evidence>
<evidence type="ECO:0000313" key="1">
    <source>
        <dbReference type="EMBL" id="KAK4751303.1"/>
    </source>
</evidence>
<keyword evidence="2" id="KW-1185">Reference proteome</keyword>
<comment type="caution">
    <text evidence="1">The sequence shown here is derived from an EMBL/GenBank/DDBJ whole genome shotgun (WGS) entry which is preliminary data.</text>
</comment>
<organism evidence="1 2">
    <name type="scientific">Trapa incisa</name>
    <dbReference type="NCBI Taxonomy" id="236973"/>
    <lineage>
        <taxon>Eukaryota</taxon>
        <taxon>Viridiplantae</taxon>
        <taxon>Streptophyta</taxon>
        <taxon>Embryophyta</taxon>
        <taxon>Tracheophyta</taxon>
        <taxon>Spermatophyta</taxon>
        <taxon>Magnoliopsida</taxon>
        <taxon>eudicotyledons</taxon>
        <taxon>Gunneridae</taxon>
        <taxon>Pentapetalae</taxon>
        <taxon>rosids</taxon>
        <taxon>malvids</taxon>
        <taxon>Myrtales</taxon>
        <taxon>Lythraceae</taxon>
        <taxon>Trapa</taxon>
    </lineage>
</organism>
<proteinExistence type="predicted"/>
<gene>
    <name evidence="1" type="ORF">SAY87_004785</name>
</gene>